<sequence>MRPVKRPPINPPTPYAWKYGPVRTMETYFGYQMLTYIGIVVLAEFLFSLRFAGLSPQAQKQR</sequence>
<accession>A0A381EFC2</accession>
<evidence type="ECO:0000256" key="1">
    <source>
        <dbReference type="SAM" id="Phobius"/>
    </source>
</evidence>
<evidence type="ECO:0000313" key="2">
    <source>
        <dbReference type="EMBL" id="SUX25467.1"/>
    </source>
</evidence>
<gene>
    <name evidence="2" type="ORF">NCTC13294_02444</name>
</gene>
<name>A0A381EFC2_9GAMM</name>
<evidence type="ECO:0000313" key="3">
    <source>
        <dbReference type="Proteomes" id="UP000254572"/>
    </source>
</evidence>
<dbReference type="AlphaFoldDB" id="A0A381EFC2"/>
<organism evidence="2 3">
    <name type="scientific">Cardiobacterium valvarum</name>
    <dbReference type="NCBI Taxonomy" id="194702"/>
    <lineage>
        <taxon>Bacteria</taxon>
        <taxon>Pseudomonadati</taxon>
        <taxon>Pseudomonadota</taxon>
        <taxon>Gammaproteobacteria</taxon>
        <taxon>Cardiobacteriales</taxon>
        <taxon>Cardiobacteriaceae</taxon>
        <taxon>Cardiobacterium</taxon>
    </lineage>
</organism>
<dbReference type="RefSeq" id="WP_115612530.1">
    <property type="nucleotide sequence ID" value="NZ_JBHLZC010000001.1"/>
</dbReference>
<dbReference type="Proteomes" id="UP000254572">
    <property type="component" value="Unassembled WGS sequence"/>
</dbReference>
<dbReference type="EMBL" id="UFUW01000001">
    <property type="protein sequence ID" value="SUX25467.1"/>
    <property type="molecule type" value="Genomic_DNA"/>
</dbReference>
<keyword evidence="1" id="KW-1133">Transmembrane helix</keyword>
<keyword evidence="3" id="KW-1185">Reference proteome</keyword>
<proteinExistence type="predicted"/>
<keyword evidence="1" id="KW-0812">Transmembrane</keyword>
<reference evidence="2 3" key="1">
    <citation type="submission" date="2018-06" db="EMBL/GenBank/DDBJ databases">
        <authorList>
            <consortium name="Pathogen Informatics"/>
            <person name="Doyle S."/>
        </authorList>
    </citation>
    <scope>NUCLEOTIDE SEQUENCE [LARGE SCALE GENOMIC DNA]</scope>
    <source>
        <strain evidence="2 3">NCTC13294</strain>
    </source>
</reference>
<protein>
    <submittedName>
        <fullName evidence="2">Uncharacterized protein</fullName>
    </submittedName>
</protein>
<feature type="transmembrane region" description="Helical" evidence="1">
    <location>
        <begin position="33"/>
        <end position="52"/>
    </location>
</feature>
<keyword evidence="1" id="KW-0472">Membrane</keyword>